<dbReference type="InterPro" id="IPR011495">
    <property type="entry name" value="Sig_transdc_His_kin_sub2_dim/P"/>
</dbReference>
<keyword evidence="6" id="KW-0547">Nucleotide-binding</keyword>
<evidence type="ECO:0000259" key="11">
    <source>
        <dbReference type="PROSITE" id="PS50885"/>
    </source>
</evidence>
<dbReference type="EMBL" id="SRXV01000002">
    <property type="protein sequence ID" value="TGY92990.1"/>
    <property type="molecule type" value="Genomic_DNA"/>
</dbReference>
<protein>
    <recommendedName>
        <fullName evidence="3">histidine kinase</fullName>
        <ecNumber evidence="3">2.7.13.3</ecNumber>
    </recommendedName>
</protein>
<dbReference type="OrthoDB" id="9767435at2"/>
<dbReference type="Gene3D" id="3.30.565.10">
    <property type="entry name" value="Histidine kinase-like ATPase, C-terminal domain"/>
    <property type="match status" value="1"/>
</dbReference>
<dbReference type="Pfam" id="PF07568">
    <property type="entry name" value="HisKA_2"/>
    <property type="match status" value="1"/>
</dbReference>
<dbReference type="PROSITE" id="PS50885">
    <property type="entry name" value="HAMP"/>
    <property type="match status" value="1"/>
</dbReference>
<feature type="transmembrane region" description="Helical" evidence="10">
    <location>
        <begin position="288"/>
        <end position="309"/>
    </location>
</feature>
<feature type="domain" description="HAMP" evidence="11">
    <location>
        <begin position="303"/>
        <end position="357"/>
    </location>
</feature>
<dbReference type="InterPro" id="IPR036890">
    <property type="entry name" value="HATPase_C_sf"/>
</dbReference>
<dbReference type="GO" id="GO:0007165">
    <property type="term" value="P:signal transduction"/>
    <property type="evidence" value="ECO:0007669"/>
    <property type="project" value="InterPro"/>
</dbReference>
<evidence type="ECO:0000256" key="10">
    <source>
        <dbReference type="SAM" id="Phobius"/>
    </source>
</evidence>
<keyword evidence="10" id="KW-0812">Transmembrane</keyword>
<name>A0A4S2HAN8_9PROT</name>
<dbReference type="GO" id="GO:0004673">
    <property type="term" value="F:protein histidine kinase activity"/>
    <property type="evidence" value="ECO:0007669"/>
    <property type="project" value="UniProtKB-EC"/>
</dbReference>
<dbReference type="PANTHER" id="PTHR41523:SF8">
    <property type="entry name" value="ETHYLENE RESPONSE SENSOR PROTEIN"/>
    <property type="match status" value="1"/>
</dbReference>
<dbReference type="InterPro" id="IPR003594">
    <property type="entry name" value="HATPase_dom"/>
</dbReference>
<evidence type="ECO:0000256" key="6">
    <source>
        <dbReference type="ARBA" id="ARBA00022741"/>
    </source>
</evidence>
<keyword evidence="8" id="KW-0067">ATP-binding</keyword>
<evidence type="ECO:0000256" key="1">
    <source>
        <dbReference type="ARBA" id="ARBA00000085"/>
    </source>
</evidence>
<dbReference type="InterPro" id="IPR003660">
    <property type="entry name" value="HAMP_dom"/>
</dbReference>
<evidence type="ECO:0000256" key="5">
    <source>
        <dbReference type="ARBA" id="ARBA00022679"/>
    </source>
</evidence>
<keyword evidence="9" id="KW-0175">Coiled coil</keyword>
<keyword evidence="10" id="KW-0472">Membrane</keyword>
<comment type="catalytic activity">
    <reaction evidence="1">
        <text>ATP + protein L-histidine = ADP + protein N-phospho-L-histidine.</text>
        <dbReference type="EC" id="2.7.13.3"/>
    </reaction>
</comment>
<comment type="subcellular location">
    <subcellularLocation>
        <location evidence="2">Membrane</location>
    </subcellularLocation>
</comment>
<keyword evidence="10" id="KW-1133">Transmembrane helix</keyword>
<dbReference type="Proteomes" id="UP000305451">
    <property type="component" value="Unassembled WGS sequence"/>
</dbReference>
<feature type="coiled-coil region" evidence="9">
    <location>
        <begin position="342"/>
        <end position="372"/>
    </location>
</feature>
<keyword evidence="5" id="KW-0808">Transferase</keyword>
<dbReference type="AlphaFoldDB" id="A0A4S2HAN8"/>
<comment type="caution">
    <text evidence="12">The sequence shown here is derived from an EMBL/GenBank/DDBJ whole genome shotgun (WGS) entry which is preliminary data.</text>
</comment>
<accession>A0A4S2HAN8</accession>
<dbReference type="CDD" id="cd12914">
    <property type="entry name" value="PDC1_DGC_like"/>
    <property type="match status" value="1"/>
</dbReference>
<evidence type="ECO:0000313" key="13">
    <source>
        <dbReference type="Proteomes" id="UP000305451"/>
    </source>
</evidence>
<keyword evidence="13" id="KW-1185">Reference proteome</keyword>
<evidence type="ECO:0000313" key="12">
    <source>
        <dbReference type="EMBL" id="TGY92990.1"/>
    </source>
</evidence>
<keyword evidence="7 12" id="KW-0418">Kinase</keyword>
<dbReference type="RefSeq" id="WP_135944654.1">
    <property type="nucleotide sequence ID" value="NZ_BMEI01000002.1"/>
</dbReference>
<gene>
    <name evidence="12" type="ORF">E5162_07945</name>
</gene>
<dbReference type="SUPFAM" id="SSF55874">
    <property type="entry name" value="ATPase domain of HSP90 chaperone/DNA topoisomerase II/histidine kinase"/>
    <property type="match status" value="1"/>
</dbReference>
<organism evidence="12 13">
    <name type="scientific">Marinicauda pacifica</name>
    <dbReference type="NCBI Taxonomy" id="1133559"/>
    <lineage>
        <taxon>Bacteria</taxon>
        <taxon>Pseudomonadati</taxon>
        <taxon>Pseudomonadota</taxon>
        <taxon>Alphaproteobacteria</taxon>
        <taxon>Maricaulales</taxon>
        <taxon>Maricaulaceae</taxon>
        <taxon>Marinicauda</taxon>
    </lineage>
</organism>
<dbReference type="PANTHER" id="PTHR41523">
    <property type="entry name" value="TWO-COMPONENT SYSTEM SENSOR PROTEIN"/>
    <property type="match status" value="1"/>
</dbReference>
<evidence type="ECO:0000256" key="8">
    <source>
        <dbReference type="ARBA" id="ARBA00022840"/>
    </source>
</evidence>
<dbReference type="GO" id="GO:0005524">
    <property type="term" value="F:ATP binding"/>
    <property type="evidence" value="ECO:0007669"/>
    <property type="project" value="UniProtKB-KW"/>
</dbReference>
<evidence type="ECO:0000256" key="9">
    <source>
        <dbReference type="SAM" id="Coils"/>
    </source>
</evidence>
<evidence type="ECO:0000256" key="2">
    <source>
        <dbReference type="ARBA" id="ARBA00004370"/>
    </source>
</evidence>
<dbReference type="Gene3D" id="3.30.450.20">
    <property type="entry name" value="PAS domain"/>
    <property type="match status" value="2"/>
</dbReference>
<evidence type="ECO:0000256" key="4">
    <source>
        <dbReference type="ARBA" id="ARBA00022553"/>
    </source>
</evidence>
<proteinExistence type="predicted"/>
<dbReference type="SMART" id="SM00387">
    <property type="entry name" value="HATPase_c"/>
    <property type="match status" value="1"/>
</dbReference>
<evidence type="ECO:0000256" key="7">
    <source>
        <dbReference type="ARBA" id="ARBA00022777"/>
    </source>
</evidence>
<keyword evidence="4" id="KW-0597">Phosphoprotein</keyword>
<evidence type="ECO:0000256" key="3">
    <source>
        <dbReference type="ARBA" id="ARBA00012438"/>
    </source>
</evidence>
<dbReference type="EC" id="2.7.13.3" evidence="3"/>
<reference evidence="12 13" key="1">
    <citation type="journal article" date="2013" name="Int. J. Syst. Evol. Microbiol.">
        <title>Marinicauda pacifica gen. nov., sp. nov., a prosthecate alphaproteobacterium of the family Hyphomonadaceae isolated from deep seawater.</title>
        <authorList>
            <person name="Zhang X.Y."/>
            <person name="Li G.W."/>
            <person name="Wang C.S."/>
            <person name="Zhang Y.J."/>
            <person name="Xu X.W."/>
            <person name="Li H."/>
            <person name="Liu A."/>
            <person name="Liu C."/>
            <person name="Xie B.B."/>
            <person name="Qin Q.L."/>
            <person name="Xu Z."/>
            <person name="Chen X.L."/>
            <person name="Zhou B.C."/>
            <person name="Zhang Y.Z."/>
        </authorList>
    </citation>
    <scope>NUCLEOTIDE SEQUENCE [LARGE SCALE GENOMIC DNA]</scope>
    <source>
        <strain evidence="12 13">P-1 km-3</strain>
    </source>
</reference>
<dbReference type="GO" id="GO:0016020">
    <property type="term" value="C:membrane"/>
    <property type="evidence" value="ECO:0007669"/>
    <property type="project" value="UniProtKB-SubCell"/>
</dbReference>
<dbReference type="Pfam" id="PF02518">
    <property type="entry name" value="HATPase_c"/>
    <property type="match status" value="1"/>
</dbReference>
<sequence length="575" mass="63061">MALPHIRRSLRLQLVAILAIALTPLLTLSIIQGAVEFEDERREHLQTLDAASAIAAEELDSALQRALGISSAIEEGGYGISRPRAECDEALARIADNDPAISNITLINAYGQIECSVLPPPEEGDVPADRALFERLRNGDETGVSRVVFGPMSKRPILIAARRRGTPDNFAGYIGIAIDIDAATTRLQEDLLPEGATLALWDPDGIFTITQTAEPLPFDRIPEPYLNELVSADVTQIVHDAEFADGALLLLSPLINGHVGTLVVSPRGPAYSVWAGFDLVGTILIPTLMWALAIVCVWIAIDRFVLRWLTYLRRIARLYGDGRLDIDPSRAKRAPLEVEELADTLANMAASLRRQHQELESALEQRSALLREIHHRVKNNLQVIVSLLNLQAGRLPDGPGRAALYEARRRINALALVHRSLYEAEDLRRVEMRPFLHELLNYVSDASQASEQTVAVKVDSTEIEMEPDYAVPLALFVTEAANNAFKHAFEDRTSGAILVSLIHDEEDMFEIAVEDDGSGLAEDASEGTGSTLMQAFAQQLSGTIVRSRTDAGGTRVAIRFAYKELVLDGHTADFK</sequence>